<evidence type="ECO:0000313" key="2">
    <source>
        <dbReference type="WBParaSite" id="ACRNAN_scaffold13770.g12035.t1"/>
    </source>
</evidence>
<evidence type="ECO:0000313" key="1">
    <source>
        <dbReference type="Proteomes" id="UP000887540"/>
    </source>
</evidence>
<name>A0A914CSK5_9BILA</name>
<reference evidence="2" key="1">
    <citation type="submission" date="2022-11" db="UniProtKB">
        <authorList>
            <consortium name="WormBaseParasite"/>
        </authorList>
    </citation>
    <scope>IDENTIFICATION</scope>
</reference>
<keyword evidence="1" id="KW-1185">Reference proteome</keyword>
<sequence>MMEMLPTKSIKAVISKVRINRAKNDVFRPITRTRKPAIYRSSTLTNINDETENGKEEIQIKSRKCFKYSQASTNFKTMPTISEETEIESLAHQF</sequence>
<dbReference type="WBParaSite" id="ACRNAN_scaffold13770.g12035.t1">
    <property type="protein sequence ID" value="ACRNAN_scaffold13770.g12035.t1"/>
    <property type="gene ID" value="ACRNAN_scaffold13770.g12035"/>
</dbReference>
<dbReference type="AlphaFoldDB" id="A0A914CSK5"/>
<accession>A0A914CSK5</accession>
<proteinExistence type="predicted"/>
<organism evidence="1 2">
    <name type="scientific">Acrobeloides nanus</name>
    <dbReference type="NCBI Taxonomy" id="290746"/>
    <lineage>
        <taxon>Eukaryota</taxon>
        <taxon>Metazoa</taxon>
        <taxon>Ecdysozoa</taxon>
        <taxon>Nematoda</taxon>
        <taxon>Chromadorea</taxon>
        <taxon>Rhabditida</taxon>
        <taxon>Tylenchina</taxon>
        <taxon>Cephalobomorpha</taxon>
        <taxon>Cephaloboidea</taxon>
        <taxon>Cephalobidae</taxon>
        <taxon>Acrobeloides</taxon>
    </lineage>
</organism>
<protein>
    <submittedName>
        <fullName evidence="2">Uncharacterized protein</fullName>
    </submittedName>
</protein>
<dbReference type="Proteomes" id="UP000887540">
    <property type="component" value="Unplaced"/>
</dbReference>